<dbReference type="PANTHER" id="PTHR22168:SF3">
    <property type="entry name" value="TRANSMEMBRANE PROTEIN 26"/>
    <property type="match status" value="1"/>
</dbReference>
<feature type="transmembrane region" description="Helical" evidence="5">
    <location>
        <begin position="768"/>
        <end position="793"/>
    </location>
</feature>
<feature type="compositionally biased region" description="Basic and acidic residues" evidence="6">
    <location>
        <begin position="58"/>
        <end position="75"/>
    </location>
</feature>
<dbReference type="PRINTS" id="PR00252">
    <property type="entry name" value="NRIONCHANNEL"/>
</dbReference>
<evidence type="ECO:0000256" key="6">
    <source>
        <dbReference type="SAM" id="MobiDB-lite"/>
    </source>
</evidence>
<gene>
    <name evidence="9" type="ORF">CGI_10023078</name>
</gene>
<sequence length="944" mass="108126">MSNVSLENLVILTQDPIGQNDGISNTAFETNEDENSDLEIGFLENLKFEDSAEETSEDDRFADVKTGDKDKPLVKENNRESILVCERQPAESKGNVIPENLTPAKSEDNQTLEQVKEQKQTNGLSKIKDPPVLSRNSSNAVVQRKQPLKGSADGIAISKDYVWGPLFQELPYKTVTFNPHHAIRPDPYTQGIIRNRKPQVLVDRQKQGPIKRYNSNASQSEEDESKWHHVTRDIIQAIFVRLLLVCHSFLCVWRAVDVKKDELYWCLALTNVVLVIETIYTIVKRQGRDPKWICPCFVIYLGGTVPALWFLQIDKLDRYNEAMSGNVSNLTDSLQEALSSIEGVQIPIYLDPDTWVAILEQILLFVLVVGRMLLPLGVLSREELSQLLFIFIGSGSDVMELFVVFDEPQFRTNSPLKFATLTVWSVSLLQFTFVLTAAKSPKKIRLGTTEDKYHSVKEKRATFGIEILSLLISFLLMDGPYCALRLYAIIVYKNSLVGETNLIFCHRTKKSRPVLVNTALYLSGIDEVDAVGQRLVTSTVLEVTWLDEFLRWDLNSTGIQTLHFKQKDIWTPDLVLKNGVKKIEQLGGDFYYLKVTSDGYVRWLPFQVFESKCDVDITYFPYDDQFCDIVIHSWSFIKQEKHIWTPDVVLKNDVKTFEELGGDFYYLEVTWDGYVRWLPFQVFESKCDIDITYFPFDEQICNITFHSWSFTKWEVNVTLFHDDDLPVEMYDYVENSVWDIVFTGALASPDSKAESEVTFILHLRRKPLYYVMNLILPVVLLGVLNLLVFVIPADAGEKMSFAMTVFLSFAVFLSIISMQLPVNSEKTSLVGSYLVFQMTLGVGTIVISSFQLRLHYRKADRKVGRFYRGIVKVERFLRCKQRCCRSRKVSDLESEKEESEEDTKDVVDWNAVSSAIDFVSFWTMLVFEVLAITIFVMLINSAHG</sequence>
<dbReference type="InParanoid" id="K1RR78"/>
<evidence type="ECO:0000259" key="8">
    <source>
        <dbReference type="Pfam" id="PF02932"/>
    </source>
</evidence>
<feature type="transmembrane region" description="Helical" evidence="5">
    <location>
        <begin position="234"/>
        <end position="256"/>
    </location>
</feature>
<dbReference type="Gene3D" id="1.20.58.390">
    <property type="entry name" value="Neurotransmitter-gated ion-channel transmembrane domain"/>
    <property type="match status" value="1"/>
</dbReference>
<dbReference type="EMBL" id="JH816585">
    <property type="protein sequence ID" value="EKC36931.1"/>
    <property type="molecule type" value="Genomic_DNA"/>
</dbReference>
<evidence type="ECO:0000256" key="4">
    <source>
        <dbReference type="ARBA" id="ARBA00023136"/>
    </source>
</evidence>
<accession>K1RR78</accession>
<feature type="transmembrane region" description="Helical" evidence="5">
    <location>
        <begin position="830"/>
        <end position="852"/>
    </location>
</feature>
<dbReference type="InterPro" id="IPR036719">
    <property type="entry name" value="Neuro-gated_channel_TM_sf"/>
</dbReference>
<feature type="transmembrane region" description="Helical" evidence="5">
    <location>
        <begin position="919"/>
        <end position="939"/>
    </location>
</feature>
<feature type="transmembrane region" description="Helical" evidence="5">
    <location>
        <begin position="417"/>
        <end position="438"/>
    </location>
</feature>
<protein>
    <submittedName>
        <fullName evidence="9">Neuronal acetylcholine receptor subunit alpha-6</fullName>
    </submittedName>
</protein>
<evidence type="ECO:0000256" key="1">
    <source>
        <dbReference type="ARBA" id="ARBA00004141"/>
    </source>
</evidence>
<name>K1RR78_MAGGI</name>
<feature type="domain" description="Neurotransmitter-gated ion-channel ligand-binding" evidence="7">
    <location>
        <begin position="509"/>
        <end position="639"/>
    </location>
</feature>
<dbReference type="CDD" id="cd19051">
    <property type="entry name" value="LGIC_TM_cation"/>
    <property type="match status" value="1"/>
</dbReference>
<dbReference type="InterPro" id="IPR019169">
    <property type="entry name" value="Transmembrane_26"/>
</dbReference>
<keyword evidence="5" id="KW-0813">Transport</keyword>
<dbReference type="HOGENOM" id="CLU_311287_0_0_1"/>
<keyword evidence="5" id="KW-0407">Ion channel</keyword>
<feature type="transmembrane region" description="Helical" evidence="5">
    <location>
        <begin position="799"/>
        <end position="818"/>
    </location>
</feature>
<dbReference type="SUPFAM" id="SSF90112">
    <property type="entry name" value="Neurotransmitter-gated ion-channel transmembrane pore"/>
    <property type="match status" value="1"/>
</dbReference>
<feature type="region of interest" description="Disordered" evidence="6">
    <location>
        <begin position="16"/>
        <end position="36"/>
    </location>
</feature>
<feature type="region of interest" description="Disordered" evidence="6">
    <location>
        <begin position="49"/>
        <end position="75"/>
    </location>
</feature>
<comment type="similarity">
    <text evidence="5">Belongs to the ligand-gated ion channel (TC 1.A.9) family.</text>
</comment>
<dbReference type="PANTHER" id="PTHR22168">
    <property type="entry name" value="TMEM26 PROTEIN"/>
    <property type="match status" value="1"/>
</dbReference>
<feature type="transmembrane region" description="Helical" evidence="5">
    <location>
        <begin position="262"/>
        <end position="280"/>
    </location>
</feature>
<feature type="transmembrane region" description="Helical" evidence="5">
    <location>
        <begin position="386"/>
        <end position="405"/>
    </location>
</feature>
<keyword evidence="3 5" id="KW-1133">Transmembrane helix</keyword>
<evidence type="ECO:0000313" key="9">
    <source>
        <dbReference type="EMBL" id="EKC36931.1"/>
    </source>
</evidence>
<comment type="subcellular location">
    <subcellularLocation>
        <location evidence="1">Membrane</location>
        <topology evidence="1">Multi-pass membrane protein</topology>
    </subcellularLocation>
</comment>
<dbReference type="InterPro" id="IPR036734">
    <property type="entry name" value="Neur_chan_lig-bd_sf"/>
</dbReference>
<dbReference type="Pfam" id="PF09772">
    <property type="entry name" value="Tmem26"/>
    <property type="match status" value="1"/>
</dbReference>
<feature type="transmembrane region" description="Helical" evidence="5">
    <location>
        <begin position="355"/>
        <end position="374"/>
    </location>
</feature>
<dbReference type="GO" id="GO:0004888">
    <property type="term" value="F:transmembrane signaling receptor activity"/>
    <property type="evidence" value="ECO:0007669"/>
    <property type="project" value="InterPro"/>
</dbReference>
<comment type="caution">
    <text evidence="5">Lacks conserved residue(s) required for the propagation of feature annotation.</text>
</comment>
<keyword evidence="2 5" id="KW-0812">Transmembrane</keyword>
<dbReference type="GO" id="GO:0005230">
    <property type="term" value="F:extracellular ligand-gated monoatomic ion channel activity"/>
    <property type="evidence" value="ECO:0007669"/>
    <property type="project" value="InterPro"/>
</dbReference>
<feature type="transmembrane region" description="Helical" evidence="5">
    <location>
        <begin position="292"/>
        <end position="311"/>
    </location>
</feature>
<feature type="domain" description="Neurotransmitter-gated ion-channel ligand-binding" evidence="7">
    <location>
        <begin position="640"/>
        <end position="767"/>
    </location>
</feature>
<evidence type="ECO:0000256" key="2">
    <source>
        <dbReference type="ARBA" id="ARBA00022692"/>
    </source>
</evidence>
<evidence type="ECO:0000259" key="7">
    <source>
        <dbReference type="Pfam" id="PF02931"/>
    </source>
</evidence>
<evidence type="ECO:0000256" key="3">
    <source>
        <dbReference type="ARBA" id="ARBA00022989"/>
    </source>
</evidence>
<feature type="region of interest" description="Disordered" evidence="6">
    <location>
        <begin position="116"/>
        <end position="146"/>
    </location>
</feature>
<dbReference type="InterPro" id="IPR006201">
    <property type="entry name" value="Neur_channel"/>
</dbReference>
<dbReference type="InterPro" id="IPR038050">
    <property type="entry name" value="Neuro_actylchol_rec"/>
</dbReference>
<organism evidence="9">
    <name type="scientific">Magallana gigas</name>
    <name type="common">Pacific oyster</name>
    <name type="synonym">Crassostrea gigas</name>
    <dbReference type="NCBI Taxonomy" id="29159"/>
    <lineage>
        <taxon>Eukaryota</taxon>
        <taxon>Metazoa</taxon>
        <taxon>Spiralia</taxon>
        <taxon>Lophotrochozoa</taxon>
        <taxon>Mollusca</taxon>
        <taxon>Bivalvia</taxon>
        <taxon>Autobranchia</taxon>
        <taxon>Pteriomorphia</taxon>
        <taxon>Ostreida</taxon>
        <taxon>Ostreoidea</taxon>
        <taxon>Ostreidae</taxon>
        <taxon>Magallana</taxon>
    </lineage>
</organism>
<dbReference type="Pfam" id="PF02932">
    <property type="entry name" value="Neur_chan_memb"/>
    <property type="match status" value="1"/>
</dbReference>
<evidence type="ECO:0000256" key="5">
    <source>
        <dbReference type="RuleBase" id="RU000687"/>
    </source>
</evidence>
<keyword evidence="9" id="KW-0675">Receptor</keyword>
<dbReference type="Pfam" id="PF02931">
    <property type="entry name" value="Neur_chan_LBD"/>
    <property type="match status" value="2"/>
</dbReference>
<dbReference type="InterPro" id="IPR006202">
    <property type="entry name" value="Neur_chan_lig-bd"/>
</dbReference>
<dbReference type="Gene3D" id="2.70.170.10">
    <property type="entry name" value="Neurotransmitter-gated ion-channel ligand-binding domain"/>
    <property type="match status" value="2"/>
</dbReference>
<keyword evidence="5" id="KW-0406">Ion transport</keyword>
<dbReference type="InterPro" id="IPR018000">
    <property type="entry name" value="Neurotransmitter_ion_chnl_CS"/>
</dbReference>
<dbReference type="PROSITE" id="PS00236">
    <property type="entry name" value="NEUROTR_ION_CHANNEL"/>
    <property type="match status" value="2"/>
</dbReference>
<reference evidence="9" key="1">
    <citation type="journal article" date="2012" name="Nature">
        <title>The oyster genome reveals stress adaptation and complexity of shell formation.</title>
        <authorList>
            <person name="Zhang G."/>
            <person name="Fang X."/>
            <person name="Guo X."/>
            <person name="Li L."/>
            <person name="Luo R."/>
            <person name="Xu F."/>
            <person name="Yang P."/>
            <person name="Zhang L."/>
            <person name="Wang X."/>
            <person name="Qi H."/>
            <person name="Xiong Z."/>
            <person name="Que H."/>
            <person name="Xie Y."/>
            <person name="Holland P.W."/>
            <person name="Paps J."/>
            <person name="Zhu Y."/>
            <person name="Wu F."/>
            <person name="Chen Y."/>
            <person name="Wang J."/>
            <person name="Peng C."/>
            <person name="Meng J."/>
            <person name="Yang L."/>
            <person name="Liu J."/>
            <person name="Wen B."/>
            <person name="Zhang N."/>
            <person name="Huang Z."/>
            <person name="Zhu Q."/>
            <person name="Feng Y."/>
            <person name="Mount A."/>
            <person name="Hedgecock D."/>
            <person name="Xu Z."/>
            <person name="Liu Y."/>
            <person name="Domazet-Loso T."/>
            <person name="Du Y."/>
            <person name="Sun X."/>
            <person name="Zhang S."/>
            <person name="Liu B."/>
            <person name="Cheng P."/>
            <person name="Jiang X."/>
            <person name="Li J."/>
            <person name="Fan D."/>
            <person name="Wang W."/>
            <person name="Fu W."/>
            <person name="Wang T."/>
            <person name="Wang B."/>
            <person name="Zhang J."/>
            <person name="Peng Z."/>
            <person name="Li Y."/>
            <person name="Li N."/>
            <person name="Wang J."/>
            <person name="Chen M."/>
            <person name="He Y."/>
            <person name="Tan F."/>
            <person name="Song X."/>
            <person name="Zheng Q."/>
            <person name="Huang R."/>
            <person name="Yang H."/>
            <person name="Du X."/>
            <person name="Chen L."/>
            <person name="Yang M."/>
            <person name="Gaffney P.M."/>
            <person name="Wang S."/>
            <person name="Luo L."/>
            <person name="She Z."/>
            <person name="Ming Y."/>
            <person name="Huang W."/>
            <person name="Zhang S."/>
            <person name="Huang B."/>
            <person name="Zhang Y."/>
            <person name="Qu T."/>
            <person name="Ni P."/>
            <person name="Miao G."/>
            <person name="Wang J."/>
            <person name="Wang Q."/>
            <person name="Steinberg C.E."/>
            <person name="Wang H."/>
            <person name="Li N."/>
            <person name="Qian L."/>
            <person name="Zhang G."/>
            <person name="Li Y."/>
            <person name="Yang H."/>
            <person name="Liu X."/>
            <person name="Wang J."/>
            <person name="Yin Y."/>
            <person name="Wang J."/>
        </authorList>
    </citation>
    <scope>NUCLEOTIDE SEQUENCE [LARGE SCALE GENOMIC DNA]</scope>
    <source>
        <strain evidence="9">05x7-T-G4-1.051#20</strain>
    </source>
</reference>
<dbReference type="CDD" id="cd18989">
    <property type="entry name" value="LGIC_ECD_cation"/>
    <property type="match status" value="1"/>
</dbReference>
<dbReference type="GO" id="GO:0016020">
    <property type="term" value="C:membrane"/>
    <property type="evidence" value="ECO:0007669"/>
    <property type="project" value="UniProtKB-SubCell"/>
</dbReference>
<proteinExistence type="inferred from homology"/>
<feature type="domain" description="Neurotransmitter-gated ion-channel transmembrane" evidence="8">
    <location>
        <begin position="774"/>
        <end position="862"/>
    </location>
</feature>
<dbReference type="InterPro" id="IPR006029">
    <property type="entry name" value="Neurotrans-gated_channel_TM"/>
</dbReference>
<dbReference type="AlphaFoldDB" id="K1RR78"/>
<dbReference type="SUPFAM" id="SSF63712">
    <property type="entry name" value="Nicotinic receptor ligand binding domain-like"/>
    <property type="match status" value="2"/>
</dbReference>
<keyword evidence="4 5" id="KW-0472">Membrane</keyword>